<dbReference type="Pfam" id="PF00535">
    <property type="entry name" value="Glycos_transf_2"/>
    <property type="match status" value="1"/>
</dbReference>
<sequence>MKDYKIGVLLSAYNGEKYITQQVQSIMNQNNVSNITLLIRNDGSTDHTSQILDDLKEKYSNLIVIEGKNIGLIASFFKLLEVAVKEYDFDYYSFSDQDDYWLKDKLEIAVSYLNANAQDKPLLYGCRSMIVDENLKPTGFMTQAKEKNITFYNTAIQNIVIGHNQVLNKNLAQILLRKKPDFKKIYSQDLWITNIAAVTGSIIFDNTPHTYYRMHGDNQLGYGKGTIDRIYSHIVRLRKKESHKMALQLNYFCKYLNAFLSNDEKREMLLFFNSQYSFGRRYKYIKSSQLYRQNPKETFLFKMLYLLKQYNV</sequence>
<dbReference type="InterPro" id="IPR029044">
    <property type="entry name" value="Nucleotide-diphossugar_trans"/>
</dbReference>
<evidence type="ECO:0000259" key="1">
    <source>
        <dbReference type="Pfam" id="PF00535"/>
    </source>
</evidence>
<gene>
    <name evidence="2" type="ORF">JEM47_02375</name>
</gene>
<dbReference type="SUPFAM" id="SSF53448">
    <property type="entry name" value="Nucleotide-diphospho-sugar transferases"/>
    <property type="match status" value="1"/>
</dbReference>
<dbReference type="PANTHER" id="PTHR22916">
    <property type="entry name" value="GLYCOSYLTRANSFERASE"/>
    <property type="match status" value="1"/>
</dbReference>
<comment type="caution">
    <text evidence="2">The sequence shown here is derived from an EMBL/GenBank/DDBJ whole genome shotgun (WGS) entry which is preliminary data.</text>
</comment>
<keyword evidence="3" id="KW-1185">Reference proteome</keyword>
<dbReference type="EMBL" id="JAEHNR010000017">
    <property type="protein sequence ID" value="MBL1071375.1"/>
    <property type="molecule type" value="Genomic_DNA"/>
</dbReference>
<evidence type="ECO:0000313" key="3">
    <source>
        <dbReference type="Proteomes" id="UP000640912"/>
    </source>
</evidence>
<protein>
    <submittedName>
        <fullName evidence="2">Glycosyltransferase</fullName>
    </submittedName>
</protein>
<name>A0ABS1LT58_9LACO</name>
<dbReference type="InterPro" id="IPR001173">
    <property type="entry name" value="Glyco_trans_2-like"/>
</dbReference>
<dbReference type="Gene3D" id="3.90.550.10">
    <property type="entry name" value="Spore Coat Polysaccharide Biosynthesis Protein SpsA, Chain A"/>
    <property type="match status" value="1"/>
</dbReference>
<dbReference type="PANTHER" id="PTHR22916:SF3">
    <property type="entry name" value="UDP-GLCNAC:BETAGAL BETA-1,3-N-ACETYLGLUCOSAMINYLTRANSFERASE-LIKE PROTEIN 1"/>
    <property type="match status" value="1"/>
</dbReference>
<dbReference type="RefSeq" id="WP_202017588.1">
    <property type="nucleotide sequence ID" value="NZ_JAEHNR010000017.1"/>
</dbReference>
<organism evidence="2 3">
    <name type="scientific">Lactobacillus kitasatonis</name>
    <dbReference type="NCBI Taxonomy" id="237446"/>
    <lineage>
        <taxon>Bacteria</taxon>
        <taxon>Bacillati</taxon>
        <taxon>Bacillota</taxon>
        <taxon>Bacilli</taxon>
        <taxon>Lactobacillales</taxon>
        <taxon>Lactobacillaceae</taxon>
        <taxon>Lactobacillus</taxon>
    </lineage>
</organism>
<feature type="domain" description="Glycosyltransferase 2-like" evidence="1">
    <location>
        <begin position="8"/>
        <end position="117"/>
    </location>
</feature>
<dbReference type="Proteomes" id="UP000640912">
    <property type="component" value="Unassembled WGS sequence"/>
</dbReference>
<proteinExistence type="predicted"/>
<accession>A0ABS1LT58</accession>
<evidence type="ECO:0000313" key="2">
    <source>
        <dbReference type="EMBL" id="MBL1071375.1"/>
    </source>
</evidence>
<reference evidence="2 3" key="1">
    <citation type="journal article" date="2021" name="Microorganisms">
        <title>Dual Inhibition of Salmonella enterica and Clostridium perfringens by New Probiotic Candidates Isolated from Chicken Intestinal Mucosa.</title>
        <authorList>
            <person name="Lone A."/>
            <person name="Mottawea W."/>
            <person name="Ait Chait Y."/>
            <person name="Hammami R."/>
        </authorList>
    </citation>
    <scope>NUCLEOTIDE SEQUENCE [LARGE SCALE GENOMIC DNA]</scope>
    <source>
        <strain evidence="2 3">A12</strain>
    </source>
</reference>